<dbReference type="PANTHER" id="PTHR45640:SF36">
    <property type="entry name" value="HEAT SHOCK PROTEIN BETA-6"/>
    <property type="match status" value="1"/>
</dbReference>
<dbReference type="InterPro" id="IPR008978">
    <property type="entry name" value="HSP20-like_chaperone"/>
</dbReference>
<evidence type="ECO:0000256" key="3">
    <source>
        <dbReference type="SAM" id="Phobius"/>
    </source>
</evidence>
<dbReference type="AlphaFoldDB" id="A0AAQ4QZH1"/>
<feature type="transmembrane region" description="Helical" evidence="3">
    <location>
        <begin position="59"/>
        <end position="78"/>
    </location>
</feature>
<reference evidence="5 6" key="1">
    <citation type="journal article" date="2021" name="G3 (Bethesda)">
        <title>Improved contiguity of the threespine stickleback genome using long-read sequencing.</title>
        <authorList>
            <person name="Nath S."/>
            <person name="Shaw D.E."/>
            <person name="White M.A."/>
        </authorList>
    </citation>
    <scope>NUCLEOTIDE SEQUENCE [LARGE SCALE GENOMIC DNA]</scope>
    <source>
        <strain evidence="5 6">Lake Benthic</strain>
    </source>
</reference>
<keyword evidence="3" id="KW-0812">Transmembrane</keyword>
<feature type="domain" description="SHSP" evidence="4">
    <location>
        <begin position="130"/>
        <end position="232"/>
    </location>
</feature>
<evidence type="ECO:0000256" key="1">
    <source>
        <dbReference type="PROSITE-ProRule" id="PRU00285"/>
    </source>
</evidence>
<dbReference type="GO" id="GO:0051082">
    <property type="term" value="F:unfolded protein binding"/>
    <property type="evidence" value="ECO:0007669"/>
    <property type="project" value="TreeGrafter"/>
</dbReference>
<proteinExistence type="inferred from homology"/>
<comment type="similarity">
    <text evidence="1 2">Belongs to the small heat shock protein (HSP20) family.</text>
</comment>
<accession>A0AAQ4QZH1</accession>
<dbReference type="PANTHER" id="PTHR45640">
    <property type="entry name" value="HEAT SHOCK PROTEIN HSP-12.2-RELATED"/>
    <property type="match status" value="1"/>
</dbReference>
<keyword evidence="6" id="KW-1185">Reference proteome</keyword>
<dbReference type="SUPFAM" id="SSF49764">
    <property type="entry name" value="HSP20-like chaperones"/>
    <property type="match status" value="1"/>
</dbReference>
<reference evidence="5" key="2">
    <citation type="submission" date="2025-08" db="UniProtKB">
        <authorList>
            <consortium name="Ensembl"/>
        </authorList>
    </citation>
    <scope>IDENTIFICATION</scope>
</reference>
<evidence type="ECO:0000259" key="4">
    <source>
        <dbReference type="PROSITE" id="PS01031"/>
    </source>
</evidence>
<dbReference type="Pfam" id="PF00011">
    <property type="entry name" value="HSP20"/>
    <property type="match status" value="1"/>
</dbReference>
<dbReference type="InterPro" id="IPR019379">
    <property type="entry name" value="Gamma_Secretase_Asp_P_PEN2"/>
</dbReference>
<dbReference type="GO" id="GO:0043066">
    <property type="term" value="P:negative regulation of apoptotic process"/>
    <property type="evidence" value="ECO:0007669"/>
    <property type="project" value="TreeGrafter"/>
</dbReference>
<dbReference type="GeneTree" id="ENSGT00940000161100"/>
<dbReference type="GO" id="GO:0005634">
    <property type="term" value="C:nucleus"/>
    <property type="evidence" value="ECO:0007669"/>
    <property type="project" value="TreeGrafter"/>
</dbReference>
<evidence type="ECO:0000313" key="5">
    <source>
        <dbReference type="Ensembl" id="ENSGACP00000056725.1"/>
    </source>
</evidence>
<organism evidence="5 6">
    <name type="scientific">Gasterosteus aculeatus aculeatus</name>
    <name type="common">three-spined stickleback</name>
    <dbReference type="NCBI Taxonomy" id="481459"/>
    <lineage>
        <taxon>Eukaryota</taxon>
        <taxon>Metazoa</taxon>
        <taxon>Chordata</taxon>
        <taxon>Craniata</taxon>
        <taxon>Vertebrata</taxon>
        <taxon>Euteleostomi</taxon>
        <taxon>Actinopterygii</taxon>
        <taxon>Neopterygii</taxon>
        <taxon>Teleostei</taxon>
        <taxon>Neoteleostei</taxon>
        <taxon>Acanthomorphata</taxon>
        <taxon>Eupercaria</taxon>
        <taxon>Perciformes</taxon>
        <taxon>Cottioidei</taxon>
        <taxon>Gasterosteales</taxon>
        <taxon>Gasterosteidae</taxon>
        <taxon>Gasterosteus</taxon>
    </lineage>
</organism>
<evidence type="ECO:0000256" key="2">
    <source>
        <dbReference type="RuleBase" id="RU003616"/>
    </source>
</evidence>
<dbReference type="Ensembl" id="ENSGACT00000033885.1">
    <property type="protein sequence ID" value="ENSGACP00000056725.1"/>
    <property type="gene ID" value="ENSGACG00000007622.2"/>
</dbReference>
<dbReference type="CDD" id="cd06526">
    <property type="entry name" value="metazoan_ACD"/>
    <property type="match status" value="1"/>
</dbReference>
<dbReference type="Proteomes" id="UP000007635">
    <property type="component" value="Chromosome XX"/>
</dbReference>
<dbReference type="Gene3D" id="2.60.40.790">
    <property type="match status" value="1"/>
</dbReference>
<dbReference type="PROSITE" id="PS01031">
    <property type="entry name" value="SHSP"/>
    <property type="match status" value="1"/>
</dbReference>
<protein>
    <submittedName>
        <fullName evidence="5">Heat shock protein, alpha-crystallin-related, b6</fullName>
    </submittedName>
</protein>
<dbReference type="Pfam" id="PF10251">
    <property type="entry name" value="PEN-2"/>
    <property type="match status" value="1"/>
</dbReference>
<evidence type="ECO:0000313" key="6">
    <source>
        <dbReference type="Proteomes" id="UP000007635"/>
    </source>
</evidence>
<sequence>MNLERLPNEEKLSLCRKYYLGGFAFLPFLWLVNVVWFFKEAFMKPVYSEQLQIKTYVKRSALGLLLWVTVLTTWITIFQRFRAEWGEKMDFVLPTSVPAGGIPWQKVLPPLIPRLNGTYGQYNWSPSLLMPETDHTSSAEVNCDDSGFTVQVDVKHFKPEDLMVKVIGDFVEVQGKHEEKKDGAGVTTRQFNRRYRIPKGVDTMALESAVSPDGILFISAPMLQTECPRVLT</sequence>
<dbReference type="GO" id="GO:0009408">
    <property type="term" value="P:response to heat"/>
    <property type="evidence" value="ECO:0007669"/>
    <property type="project" value="TreeGrafter"/>
</dbReference>
<keyword evidence="3" id="KW-1133">Transmembrane helix</keyword>
<dbReference type="PRINTS" id="PR00299">
    <property type="entry name" value="ACRYSTALLIN"/>
</dbReference>
<dbReference type="InterPro" id="IPR001436">
    <property type="entry name" value="Alpha-crystallin/sHSP_animal"/>
</dbReference>
<reference evidence="5" key="3">
    <citation type="submission" date="2025-09" db="UniProtKB">
        <authorList>
            <consortium name="Ensembl"/>
        </authorList>
    </citation>
    <scope>IDENTIFICATION</scope>
</reference>
<dbReference type="InterPro" id="IPR002068">
    <property type="entry name" value="A-crystallin/Hsp20_dom"/>
</dbReference>
<keyword evidence="3" id="KW-0472">Membrane</keyword>
<dbReference type="GO" id="GO:0005737">
    <property type="term" value="C:cytoplasm"/>
    <property type="evidence" value="ECO:0007669"/>
    <property type="project" value="TreeGrafter"/>
</dbReference>
<feature type="transmembrane region" description="Helical" evidence="3">
    <location>
        <begin position="20"/>
        <end position="39"/>
    </location>
</feature>
<dbReference type="GO" id="GO:0042026">
    <property type="term" value="P:protein refolding"/>
    <property type="evidence" value="ECO:0007669"/>
    <property type="project" value="TreeGrafter"/>
</dbReference>
<name>A0AAQ4QZH1_GASAC</name>